<keyword evidence="1" id="KW-0378">Hydrolase</keyword>
<evidence type="ECO:0000313" key="1">
    <source>
        <dbReference type="EMBL" id="AYV80235.1"/>
    </source>
</evidence>
<keyword evidence="1" id="KW-0269">Exonuclease</keyword>
<keyword evidence="1" id="KW-0540">Nuclease</keyword>
<sequence>SININLPWFDLMEVFKNPEHPIIIKNCFSFSLKEIVKNMHNHNMIKTVWAELDDALLSAFIARDIYEHNTKTKTKSKDNTNTNTNTNTNMQEIIEYNFIDCKVLQEILSYIRKS</sequence>
<gene>
    <name evidence="1" type="ORF">Gaeavirus19_3</name>
</gene>
<accession>A0A3G4ZZ75</accession>
<organism evidence="1">
    <name type="scientific">Gaeavirus sp</name>
    <dbReference type="NCBI Taxonomy" id="2487767"/>
    <lineage>
        <taxon>Viruses</taxon>
        <taxon>Varidnaviria</taxon>
        <taxon>Bamfordvirae</taxon>
        <taxon>Nucleocytoviricota</taxon>
        <taxon>Megaviricetes</taxon>
        <taxon>Imitervirales</taxon>
        <taxon>Mimiviridae</taxon>
        <taxon>Klosneuvirinae</taxon>
    </lineage>
</organism>
<protein>
    <submittedName>
        <fullName evidence="1">DnaQ-like or DEDD 3'-5' exonuclease</fullName>
    </submittedName>
</protein>
<name>A0A3G4ZZ75_9VIRU</name>
<dbReference type="GO" id="GO:0004527">
    <property type="term" value="F:exonuclease activity"/>
    <property type="evidence" value="ECO:0007669"/>
    <property type="project" value="UniProtKB-KW"/>
</dbReference>
<feature type="non-terminal residue" evidence="1">
    <location>
        <position position="1"/>
    </location>
</feature>
<proteinExistence type="predicted"/>
<dbReference type="EMBL" id="MK072217">
    <property type="protein sequence ID" value="AYV80235.1"/>
    <property type="molecule type" value="Genomic_DNA"/>
</dbReference>
<reference evidence="1" key="1">
    <citation type="submission" date="2018-10" db="EMBL/GenBank/DDBJ databases">
        <title>Hidden diversity of soil giant viruses.</title>
        <authorList>
            <person name="Schulz F."/>
            <person name="Alteio L."/>
            <person name="Goudeau D."/>
            <person name="Ryan E.M."/>
            <person name="Malmstrom R.R."/>
            <person name="Blanchard J."/>
            <person name="Woyke T."/>
        </authorList>
    </citation>
    <scope>NUCLEOTIDE SEQUENCE</scope>
    <source>
        <strain evidence="1">GAV1</strain>
    </source>
</reference>